<name>A0AB39BFS6_9MICO</name>
<evidence type="ECO:0000256" key="2">
    <source>
        <dbReference type="ARBA" id="ARBA00022448"/>
    </source>
</evidence>
<feature type="signal peptide" evidence="3">
    <location>
        <begin position="1"/>
        <end position="27"/>
    </location>
</feature>
<dbReference type="InterPro" id="IPR006059">
    <property type="entry name" value="SBP"/>
</dbReference>
<dbReference type="InterPro" id="IPR050490">
    <property type="entry name" value="Bact_solute-bd_prot1"/>
</dbReference>
<feature type="chain" id="PRO_5044223685" evidence="3">
    <location>
        <begin position="28"/>
        <end position="429"/>
    </location>
</feature>
<proteinExistence type="inferred from homology"/>
<gene>
    <name evidence="4" type="ORF">ABFY20_18360</name>
</gene>
<keyword evidence="2" id="KW-0813">Transport</keyword>
<dbReference type="SUPFAM" id="SSF53850">
    <property type="entry name" value="Periplasmic binding protein-like II"/>
    <property type="match status" value="1"/>
</dbReference>
<dbReference type="AlphaFoldDB" id="A0AB39BFS6"/>
<dbReference type="PANTHER" id="PTHR43649">
    <property type="entry name" value="ARABINOSE-BINDING PROTEIN-RELATED"/>
    <property type="match status" value="1"/>
</dbReference>
<dbReference type="Pfam" id="PF01547">
    <property type="entry name" value="SBP_bac_1"/>
    <property type="match status" value="1"/>
</dbReference>
<organism evidence="4">
    <name type="scientific">Herbiconiux sp. A18JL235</name>
    <dbReference type="NCBI Taxonomy" id="3152363"/>
    <lineage>
        <taxon>Bacteria</taxon>
        <taxon>Bacillati</taxon>
        <taxon>Actinomycetota</taxon>
        <taxon>Actinomycetes</taxon>
        <taxon>Micrococcales</taxon>
        <taxon>Microbacteriaceae</taxon>
        <taxon>Herbiconiux</taxon>
    </lineage>
</organism>
<keyword evidence="3" id="KW-0732">Signal</keyword>
<dbReference type="PANTHER" id="PTHR43649:SF29">
    <property type="entry name" value="OSMOPROTECTIVE COMPOUNDS-BINDING PROTEIN GGTB"/>
    <property type="match status" value="1"/>
</dbReference>
<evidence type="ECO:0000256" key="3">
    <source>
        <dbReference type="SAM" id="SignalP"/>
    </source>
</evidence>
<protein>
    <submittedName>
        <fullName evidence="4">ABC transporter substrate-binding protein</fullName>
    </submittedName>
</protein>
<dbReference type="EMBL" id="CP162511">
    <property type="protein sequence ID" value="XDI05258.1"/>
    <property type="molecule type" value="Genomic_DNA"/>
</dbReference>
<reference evidence="4" key="1">
    <citation type="submission" date="2024-05" db="EMBL/GenBank/DDBJ databases">
        <title>Herbiconiux sp. A18JL235.</title>
        <authorList>
            <person name="Zhang G."/>
        </authorList>
    </citation>
    <scope>NUCLEOTIDE SEQUENCE</scope>
    <source>
        <strain evidence="4">A18JL235</strain>
    </source>
</reference>
<dbReference type="Gene3D" id="3.40.190.10">
    <property type="entry name" value="Periplasmic binding protein-like II"/>
    <property type="match status" value="2"/>
</dbReference>
<dbReference type="RefSeq" id="WP_368497642.1">
    <property type="nucleotide sequence ID" value="NZ_CP162511.1"/>
</dbReference>
<evidence type="ECO:0000256" key="1">
    <source>
        <dbReference type="ARBA" id="ARBA00008520"/>
    </source>
</evidence>
<evidence type="ECO:0000313" key="4">
    <source>
        <dbReference type="EMBL" id="XDI05258.1"/>
    </source>
</evidence>
<sequence>MRKPVIAAVGIAAVLALAGCSSSSAPAATEITAGPATGSLDFQSWTPTQDTFDAISASFVSENPDVKVTGTLSPFEDYQTALQTQLRSGGGPDVFVVQPGAMLNQYQQYIEPINSYAEAFSGSEWRDAYNTDPLARATIGDQTYGLPIGYGVAGFLWVNKTILEEQGLDVPTNYDELVSVSKALQAKGIAPIAFGAKDTWQDVDYYLAIAASLNKDALYAALDGSGSWTEPDLVKAFGLWQQLFADGVVQEGAAGASTYTDTYDLFTQGKAAFFANGSWNLDMYKNSLDLVGSDDIDVIPLPVPGGDDTAPITGDVTGIVVVNKNSENKAAAFQLARFMSEGAGAQVLTDAALDFPVTKDGPAPSELPAAADQARASIQGLIADDLAGYRQVPSASVNTALGDALVGLISSGLSPDDAASRVQEAADNA</sequence>
<dbReference type="PROSITE" id="PS51257">
    <property type="entry name" value="PROKAR_LIPOPROTEIN"/>
    <property type="match status" value="1"/>
</dbReference>
<comment type="similarity">
    <text evidence="1">Belongs to the bacterial solute-binding protein 1 family.</text>
</comment>
<accession>A0AB39BFS6</accession>